<sequence length="327" mass="34319">MHLPRRSLLRAAGAGAAALSLPPEARAALPQGLVRILVGFPPGGGTDVMGRVIAETLRKRGHLKNVVIENRAGASGTLACEALKYAVPDGTTLLFAPSASTVQPMLTFRRLPFDPRTDFAPVTMTGTVQTCFVLAPHLPVKTFQDYVAWVKADQRRGSFASTALGSSTHFFGLQLGEAFGIELEPVGYRGAAPVISDLAAGHIPAGCGGVSDFLTHHKDGKLRIVITSGPRRGVTTPDVPTIADLGHPDRASFGFYGFYAPAGTPAPVIAALNAELAAATMEPEVKAQLLAIGLEPEVSTAAALGTILAQDIERWRPVVEKSGFKVD</sequence>
<dbReference type="SUPFAM" id="SSF53850">
    <property type="entry name" value="Periplasmic binding protein-like II"/>
    <property type="match status" value="1"/>
</dbReference>
<evidence type="ECO:0000313" key="2">
    <source>
        <dbReference type="EMBL" id="MCB4820989.1"/>
    </source>
</evidence>
<comment type="similarity">
    <text evidence="1">Belongs to the UPF0065 (bug) family.</text>
</comment>
<dbReference type="PANTHER" id="PTHR42928:SF5">
    <property type="entry name" value="BLR1237 PROTEIN"/>
    <property type="match status" value="1"/>
</dbReference>
<dbReference type="EMBL" id="JAJAQI010000004">
    <property type="protein sequence ID" value="MCB4820989.1"/>
    <property type="molecule type" value="Genomic_DNA"/>
</dbReference>
<reference evidence="2" key="1">
    <citation type="submission" date="2021-10" db="EMBL/GenBank/DDBJ databases">
        <title>Roseicella aerolatum sp. nov., isolated from aerosols of e-waste dismantling site.</title>
        <authorList>
            <person name="Qin T."/>
        </authorList>
    </citation>
    <scope>NUCLEOTIDE SEQUENCE</scope>
    <source>
        <strain evidence="2">GB24</strain>
    </source>
</reference>
<dbReference type="Gene3D" id="3.40.190.150">
    <property type="entry name" value="Bordetella uptake gene, domain 1"/>
    <property type="match status" value="1"/>
</dbReference>
<dbReference type="InterPro" id="IPR005064">
    <property type="entry name" value="BUG"/>
</dbReference>
<evidence type="ECO:0000313" key="3">
    <source>
        <dbReference type="Proteomes" id="UP001139311"/>
    </source>
</evidence>
<evidence type="ECO:0000256" key="1">
    <source>
        <dbReference type="ARBA" id="ARBA00006987"/>
    </source>
</evidence>
<dbReference type="Pfam" id="PF03401">
    <property type="entry name" value="TctC"/>
    <property type="match status" value="1"/>
</dbReference>
<dbReference type="Proteomes" id="UP001139311">
    <property type="component" value="Unassembled WGS sequence"/>
</dbReference>
<dbReference type="PIRSF" id="PIRSF017082">
    <property type="entry name" value="YflP"/>
    <property type="match status" value="1"/>
</dbReference>
<dbReference type="InterPro" id="IPR006311">
    <property type="entry name" value="TAT_signal"/>
</dbReference>
<dbReference type="PANTHER" id="PTHR42928">
    <property type="entry name" value="TRICARBOXYLATE-BINDING PROTEIN"/>
    <property type="match status" value="1"/>
</dbReference>
<dbReference type="InterPro" id="IPR042100">
    <property type="entry name" value="Bug_dom1"/>
</dbReference>
<dbReference type="Gene3D" id="3.40.190.10">
    <property type="entry name" value="Periplasmic binding protein-like II"/>
    <property type="match status" value="1"/>
</dbReference>
<accession>A0A9X1L6X8</accession>
<gene>
    <name evidence="2" type="ORF">LHA35_04490</name>
</gene>
<evidence type="ECO:0008006" key="4">
    <source>
        <dbReference type="Google" id="ProtNLM"/>
    </source>
</evidence>
<keyword evidence="3" id="KW-1185">Reference proteome</keyword>
<name>A0A9X1L6X8_9PROT</name>
<dbReference type="AlphaFoldDB" id="A0A9X1L6X8"/>
<dbReference type="RefSeq" id="WP_226605040.1">
    <property type="nucleotide sequence ID" value="NZ_JAJAQI010000004.1"/>
</dbReference>
<organism evidence="2 3">
    <name type="scientific">Roseicella aerolata</name>
    <dbReference type="NCBI Taxonomy" id="2883479"/>
    <lineage>
        <taxon>Bacteria</taxon>
        <taxon>Pseudomonadati</taxon>
        <taxon>Pseudomonadota</taxon>
        <taxon>Alphaproteobacteria</taxon>
        <taxon>Acetobacterales</taxon>
        <taxon>Roseomonadaceae</taxon>
        <taxon>Roseicella</taxon>
    </lineage>
</organism>
<dbReference type="PROSITE" id="PS51318">
    <property type="entry name" value="TAT"/>
    <property type="match status" value="1"/>
</dbReference>
<comment type="caution">
    <text evidence="2">The sequence shown here is derived from an EMBL/GenBank/DDBJ whole genome shotgun (WGS) entry which is preliminary data.</text>
</comment>
<protein>
    <recommendedName>
        <fullName evidence="4">Tripartite-type tricarboxylate transporter receptor subunit TctC</fullName>
    </recommendedName>
</protein>
<proteinExistence type="inferred from homology"/>